<proteinExistence type="predicted"/>
<organism evidence="2 3">
    <name type="scientific">Eiseniibacteriota bacterium</name>
    <dbReference type="NCBI Taxonomy" id="2212470"/>
    <lineage>
        <taxon>Bacteria</taxon>
        <taxon>Candidatus Eiseniibacteriota</taxon>
    </lineage>
</organism>
<protein>
    <recommendedName>
        <fullName evidence="1">Zn-dependent metallo-hydrolase RNA specificity domain-containing protein</fullName>
    </recommendedName>
</protein>
<comment type="caution">
    <text evidence="2">The sequence shown here is derived from an EMBL/GenBank/DDBJ whole genome shotgun (WGS) entry which is preliminary data.</text>
</comment>
<dbReference type="InterPro" id="IPR011108">
    <property type="entry name" value="RMMBL"/>
</dbReference>
<dbReference type="Pfam" id="PF07521">
    <property type="entry name" value="RMMBL"/>
    <property type="match status" value="1"/>
</dbReference>
<reference evidence="2 3" key="1">
    <citation type="submission" date="2020-04" db="EMBL/GenBank/DDBJ databases">
        <title>Metagenomic profiling of ammonia- and methane-oxidizing microorganisms in a Dutch drinking water treatment plant.</title>
        <authorList>
            <person name="Poghosyan L."/>
            <person name="Leucker S."/>
        </authorList>
    </citation>
    <scope>NUCLEOTIDE SEQUENCE [LARGE SCALE GENOMIC DNA]</scope>
    <source>
        <strain evidence="2">S-RSF-IL-03</strain>
    </source>
</reference>
<dbReference type="GO" id="GO:0006303">
    <property type="term" value="P:double-strand break repair via nonhomologous end joining"/>
    <property type="evidence" value="ECO:0007669"/>
    <property type="project" value="TreeGrafter"/>
</dbReference>
<dbReference type="EMBL" id="JABFRW010000180">
    <property type="protein sequence ID" value="NOT35204.1"/>
    <property type="molecule type" value="Genomic_DNA"/>
</dbReference>
<name>A0A849SRF1_UNCEI</name>
<evidence type="ECO:0000313" key="2">
    <source>
        <dbReference type="EMBL" id="NOT35204.1"/>
    </source>
</evidence>
<dbReference type="Proteomes" id="UP000580839">
    <property type="component" value="Unassembled WGS sequence"/>
</dbReference>
<dbReference type="GO" id="GO:0003684">
    <property type="term" value="F:damaged DNA binding"/>
    <property type="evidence" value="ECO:0007669"/>
    <property type="project" value="TreeGrafter"/>
</dbReference>
<dbReference type="Gene3D" id="3.60.15.10">
    <property type="entry name" value="Ribonuclease Z/Hydroxyacylglutathione hydrolase-like"/>
    <property type="match status" value="1"/>
</dbReference>
<dbReference type="SUPFAM" id="SSF56281">
    <property type="entry name" value="Metallo-hydrolase/oxidoreductase"/>
    <property type="match status" value="1"/>
</dbReference>
<dbReference type="PANTHER" id="PTHR23240:SF6">
    <property type="entry name" value="DNA CROSS-LINK REPAIR 1A PROTEIN"/>
    <property type="match status" value="1"/>
</dbReference>
<dbReference type="InterPro" id="IPR036866">
    <property type="entry name" value="RibonucZ/Hydroxyglut_hydro"/>
</dbReference>
<dbReference type="AlphaFoldDB" id="A0A849SRF1"/>
<dbReference type="GO" id="GO:0036297">
    <property type="term" value="P:interstrand cross-link repair"/>
    <property type="evidence" value="ECO:0007669"/>
    <property type="project" value="TreeGrafter"/>
</dbReference>
<dbReference type="PANTHER" id="PTHR23240">
    <property type="entry name" value="DNA CROSS-LINK REPAIR PROTEIN PSO2/SNM1-RELATED"/>
    <property type="match status" value="1"/>
</dbReference>
<accession>A0A849SRF1</accession>
<dbReference type="GO" id="GO:0035312">
    <property type="term" value="F:5'-3' DNA exonuclease activity"/>
    <property type="evidence" value="ECO:0007669"/>
    <property type="project" value="TreeGrafter"/>
</dbReference>
<feature type="domain" description="Zn-dependent metallo-hydrolase RNA specificity" evidence="1">
    <location>
        <begin position="274"/>
        <end position="313"/>
    </location>
</feature>
<evidence type="ECO:0000313" key="3">
    <source>
        <dbReference type="Proteomes" id="UP000580839"/>
    </source>
</evidence>
<evidence type="ECO:0000259" key="1">
    <source>
        <dbReference type="Pfam" id="PF07521"/>
    </source>
</evidence>
<gene>
    <name evidence="2" type="ORF">HOP12_13740</name>
</gene>
<sequence>MLAFDDGVHVLGTEVWLDPRKRKPRAIVTHAHSDHVGRHACWVTSPATGVIATHRWQARSVEPHPFHEPWDDEGARLTLLPAGHILGSSMVLIERAGTRLLYTGDFRLGESATAEPCVPVAADVLVMECTFGEPRYRFPPRAEVLDQLCAFIDAAFADDVVPVLLAYALGKSQELARLVSERGYPVALWGAAHAMLSVYRELGVSFGSCEPLDEQTPGRMEQLREQRRVVIVPPQRSAADVLRSFPRRRTAFVSGWAIAPHVAWRPASDAAFAISDHADFDGLIEMVERVKPRKIFTLHGPDSFAGELRQRGWDATPARHANQLTLL</sequence>